<evidence type="ECO:0000256" key="1">
    <source>
        <dbReference type="ARBA" id="ARBA00004651"/>
    </source>
</evidence>
<comment type="subcellular location">
    <subcellularLocation>
        <location evidence="1">Cell membrane</location>
        <topology evidence="1">Multi-pass membrane protein</topology>
    </subcellularLocation>
</comment>
<organism evidence="10 11">
    <name type="scientific">Paenibacillus harenae</name>
    <dbReference type="NCBI Taxonomy" id="306543"/>
    <lineage>
        <taxon>Bacteria</taxon>
        <taxon>Bacillati</taxon>
        <taxon>Bacillota</taxon>
        <taxon>Bacilli</taxon>
        <taxon>Bacillales</taxon>
        <taxon>Paenibacillaceae</taxon>
        <taxon>Paenibacillus</taxon>
    </lineage>
</organism>
<keyword evidence="3" id="KW-0813">Transport</keyword>
<evidence type="ECO:0000256" key="6">
    <source>
        <dbReference type="ARBA" id="ARBA00022989"/>
    </source>
</evidence>
<dbReference type="InterPro" id="IPR047817">
    <property type="entry name" value="ABC2_TM_bact-type"/>
</dbReference>
<keyword evidence="4" id="KW-1003">Cell membrane</keyword>
<feature type="transmembrane region" description="Helical" evidence="8">
    <location>
        <begin position="271"/>
        <end position="294"/>
    </location>
</feature>
<feature type="transmembrane region" description="Helical" evidence="8">
    <location>
        <begin position="21"/>
        <end position="41"/>
    </location>
</feature>
<evidence type="ECO:0000256" key="2">
    <source>
        <dbReference type="ARBA" id="ARBA00007783"/>
    </source>
</evidence>
<evidence type="ECO:0000256" key="4">
    <source>
        <dbReference type="ARBA" id="ARBA00022475"/>
    </source>
</evidence>
<keyword evidence="11" id="KW-1185">Reference proteome</keyword>
<dbReference type="InterPro" id="IPR051449">
    <property type="entry name" value="ABC-2_transporter_component"/>
</dbReference>
<sequence>MPSIAIAIQLIKRTVGSRRGLFLNMLLPAILLSVLTGLLSAQGQQAVIVVANADAGELGSYLTAALAREELYDVREASGASDEYVKQQVLDGKADAAVYIPSDYTVSLLEGKHVPVALYRMNVQLWNASLATTLEAETMKLSASAGMVARAEGVDKEQMLPLLQKLLAAQEKPVVTTKHVGMKLGNILSNPIMIGILLMFVMMLVSQSIGFVMEDRELRTMARMYTAPVRAIDISLGNFLGSMAVGTLQLVIVLSLTYFVFQYDPGVSYGYMLLVLEFFLLAAVGLTTAIAGLVRDSRQLTQMNNLVIMPSCMVSGCFFPLSMLPTFMQKLANFLPQKWALQAIDRLGGGGSVADIGLQLAILLLFAAVLIAFGSAVLRPSKLSR</sequence>
<evidence type="ECO:0000256" key="7">
    <source>
        <dbReference type="ARBA" id="ARBA00023136"/>
    </source>
</evidence>
<comment type="similarity">
    <text evidence="2">Belongs to the ABC-2 integral membrane protein family.</text>
</comment>
<accession>A0ABT9TZX1</accession>
<keyword evidence="6 8" id="KW-1133">Transmembrane helix</keyword>
<dbReference type="Gene3D" id="3.40.1710.10">
    <property type="entry name" value="abc type-2 transporter like domain"/>
    <property type="match status" value="1"/>
</dbReference>
<evidence type="ECO:0000313" key="11">
    <source>
        <dbReference type="Proteomes" id="UP001229346"/>
    </source>
</evidence>
<evidence type="ECO:0000256" key="5">
    <source>
        <dbReference type="ARBA" id="ARBA00022692"/>
    </source>
</evidence>
<proteinExistence type="inferred from homology"/>
<gene>
    <name evidence="10" type="ORF">J2T15_002370</name>
</gene>
<dbReference type="Pfam" id="PF12698">
    <property type="entry name" value="ABC2_membrane_3"/>
    <property type="match status" value="1"/>
</dbReference>
<keyword evidence="5 8" id="KW-0812">Transmembrane</keyword>
<feature type="transmembrane region" description="Helical" evidence="8">
    <location>
        <begin position="306"/>
        <end position="328"/>
    </location>
</feature>
<reference evidence="10 11" key="1">
    <citation type="submission" date="2023-07" db="EMBL/GenBank/DDBJ databases">
        <title>Sorghum-associated microbial communities from plants grown in Nebraska, USA.</title>
        <authorList>
            <person name="Schachtman D."/>
        </authorList>
    </citation>
    <scope>NUCLEOTIDE SEQUENCE [LARGE SCALE GENOMIC DNA]</scope>
    <source>
        <strain evidence="10 11">CC482</strain>
    </source>
</reference>
<dbReference type="InterPro" id="IPR013525">
    <property type="entry name" value="ABC2_TM"/>
</dbReference>
<dbReference type="Proteomes" id="UP001229346">
    <property type="component" value="Unassembled WGS sequence"/>
</dbReference>
<feature type="transmembrane region" description="Helical" evidence="8">
    <location>
        <begin position="234"/>
        <end position="259"/>
    </location>
</feature>
<name>A0ABT9TZX1_PAEHA</name>
<dbReference type="PANTHER" id="PTHR30294:SF45">
    <property type="entry name" value="LINEARMYCIN RESISTANCE PERMEASE PROTEIN LNRN"/>
    <property type="match status" value="1"/>
</dbReference>
<comment type="caution">
    <text evidence="10">The sequence shown here is derived from an EMBL/GenBank/DDBJ whole genome shotgun (WGS) entry which is preliminary data.</text>
</comment>
<dbReference type="RefSeq" id="WP_307203868.1">
    <property type="nucleotide sequence ID" value="NZ_JAUSSU010000004.1"/>
</dbReference>
<protein>
    <submittedName>
        <fullName evidence="10">ABC-2 type transport system permease protein</fullName>
    </submittedName>
</protein>
<evidence type="ECO:0000256" key="3">
    <source>
        <dbReference type="ARBA" id="ARBA00022448"/>
    </source>
</evidence>
<feature type="transmembrane region" description="Helical" evidence="8">
    <location>
        <begin position="192"/>
        <end position="213"/>
    </location>
</feature>
<dbReference type="PANTHER" id="PTHR30294">
    <property type="entry name" value="MEMBRANE COMPONENT OF ABC TRANSPORTER YHHJ-RELATED"/>
    <property type="match status" value="1"/>
</dbReference>
<evidence type="ECO:0000259" key="9">
    <source>
        <dbReference type="PROSITE" id="PS51012"/>
    </source>
</evidence>
<dbReference type="PROSITE" id="PS51012">
    <property type="entry name" value="ABC_TM2"/>
    <property type="match status" value="1"/>
</dbReference>
<feature type="transmembrane region" description="Helical" evidence="8">
    <location>
        <begin position="356"/>
        <end position="378"/>
    </location>
</feature>
<evidence type="ECO:0000256" key="8">
    <source>
        <dbReference type="SAM" id="Phobius"/>
    </source>
</evidence>
<dbReference type="EMBL" id="JAUSSU010000004">
    <property type="protein sequence ID" value="MDQ0112935.1"/>
    <property type="molecule type" value="Genomic_DNA"/>
</dbReference>
<evidence type="ECO:0000313" key="10">
    <source>
        <dbReference type="EMBL" id="MDQ0112935.1"/>
    </source>
</evidence>
<keyword evidence="7 8" id="KW-0472">Membrane</keyword>
<feature type="domain" description="ABC transmembrane type-2" evidence="9">
    <location>
        <begin position="156"/>
        <end position="381"/>
    </location>
</feature>